<dbReference type="EMBL" id="MU273543">
    <property type="protein sequence ID" value="KAI0032537.1"/>
    <property type="molecule type" value="Genomic_DNA"/>
</dbReference>
<protein>
    <submittedName>
        <fullName evidence="1">Nucleotide-binding domain-containing protein</fullName>
    </submittedName>
</protein>
<evidence type="ECO:0000313" key="1">
    <source>
        <dbReference type="EMBL" id="KAI0032537.1"/>
    </source>
</evidence>
<name>A0ACB8QLL5_9AGAM</name>
<comment type="caution">
    <text evidence="1">The sequence shown here is derived from an EMBL/GenBank/DDBJ whole genome shotgun (WGS) entry which is preliminary data.</text>
</comment>
<reference evidence="1" key="1">
    <citation type="submission" date="2021-02" db="EMBL/GenBank/DDBJ databases">
        <authorList>
            <consortium name="DOE Joint Genome Institute"/>
            <person name="Ahrendt S."/>
            <person name="Looney B.P."/>
            <person name="Miyauchi S."/>
            <person name="Morin E."/>
            <person name="Drula E."/>
            <person name="Courty P.E."/>
            <person name="Chicoki N."/>
            <person name="Fauchery L."/>
            <person name="Kohler A."/>
            <person name="Kuo A."/>
            <person name="Labutti K."/>
            <person name="Pangilinan J."/>
            <person name="Lipzen A."/>
            <person name="Riley R."/>
            <person name="Andreopoulos W."/>
            <person name="He G."/>
            <person name="Johnson J."/>
            <person name="Barry K.W."/>
            <person name="Grigoriev I.V."/>
            <person name="Nagy L."/>
            <person name="Hibbett D."/>
            <person name="Henrissat B."/>
            <person name="Matheny P.B."/>
            <person name="Labbe J."/>
            <person name="Martin F."/>
        </authorList>
    </citation>
    <scope>NUCLEOTIDE SEQUENCE</scope>
    <source>
        <strain evidence="1">EC-137</strain>
    </source>
</reference>
<evidence type="ECO:0000313" key="2">
    <source>
        <dbReference type="Proteomes" id="UP000814128"/>
    </source>
</evidence>
<organism evidence="1 2">
    <name type="scientific">Vararia minispora EC-137</name>
    <dbReference type="NCBI Taxonomy" id="1314806"/>
    <lineage>
        <taxon>Eukaryota</taxon>
        <taxon>Fungi</taxon>
        <taxon>Dikarya</taxon>
        <taxon>Basidiomycota</taxon>
        <taxon>Agaricomycotina</taxon>
        <taxon>Agaricomycetes</taxon>
        <taxon>Russulales</taxon>
        <taxon>Lachnocladiaceae</taxon>
        <taxon>Vararia</taxon>
    </lineage>
</organism>
<sequence>MPIGEQKPQINVMVLGAGVIGLTIAHVLTADANEGRFKVSVIARDLPEDINSQAFASPWAGANWSPMFHADERRFRWEKRTVEKLREMIPAGLAMDLPSRLYFDYPVTEEALYCDGIAKDLHLSNVSFAEHPEVQALVELNTVSINPHTYLPALKAEIEKRGVIFRRHRAASLDEICQMAGEGGVVVNATGLGARSLAGVQDTKVYPIRGQTILVHAPGAKHFIAKYEASPKPEVLYMIPRPAPSGEALVGGTFQPGNWDLSVDWNTAENILENAKKLIPELSTPSVYIKHHNVGLRPGRDGGPRVETEICVWPKKSTLAPGLPQPREKRTLVLHAYGFGGAGYQQSWGAAEEAVDLLKQALTT</sequence>
<dbReference type="Proteomes" id="UP000814128">
    <property type="component" value="Unassembled WGS sequence"/>
</dbReference>
<accession>A0ACB8QLL5</accession>
<keyword evidence="2" id="KW-1185">Reference proteome</keyword>
<gene>
    <name evidence="1" type="ORF">K488DRAFT_49708</name>
</gene>
<reference evidence="1" key="2">
    <citation type="journal article" date="2022" name="New Phytol.">
        <title>Evolutionary transition to the ectomycorrhizal habit in the genomes of a hyperdiverse lineage of mushroom-forming fungi.</title>
        <authorList>
            <person name="Looney B."/>
            <person name="Miyauchi S."/>
            <person name="Morin E."/>
            <person name="Drula E."/>
            <person name="Courty P.E."/>
            <person name="Kohler A."/>
            <person name="Kuo A."/>
            <person name="LaButti K."/>
            <person name="Pangilinan J."/>
            <person name="Lipzen A."/>
            <person name="Riley R."/>
            <person name="Andreopoulos W."/>
            <person name="He G."/>
            <person name="Johnson J."/>
            <person name="Nolan M."/>
            <person name="Tritt A."/>
            <person name="Barry K.W."/>
            <person name="Grigoriev I.V."/>
            <person name="Nagy L.G."/>
            <person name="Hibbett D."/>
            <person name="Henrissat B."/>
            <person name="Matheny P.B."/>
            <person name="Labbe J."/>
            <person name="Martin F.M."/>
        </authorList>
    </citation>
    <scope>NUCLEOTIDE SEQUENCE</scope>
    <source>
        <strain evidence="1">EC-137</strain>
    </source>
</reference>
<proteinExistence type="predicted"/>